<accession>A0ABY4B064</accession>
<evidence type="ECO:0000256" key="1">
    <source>
        <dbReference type="SAM" id="SignalP"/>
    </source>
</evidence>
<reference evidence="3 4" key="1">
    <citation type="submission" date="2022-03" db="EMBL/GenBank/DDBJ databases">
        <title>Hymenobactersp. isolated from the air.</title>
        <authorList>
            <person name="Won M."/>
            <person name="Kwon S.-W."/>
        </authorList>
    </citation>
    <scope>NUCLEOTIDE SEQUENCE [LARGE SCALE GENOMIC DNA]</scope>
    <source>
        <strain evidence="3 4">KACC 22596</strain>
    </source>
</reference>
<dbReference type="InterPro" id="IPR014782">
    <property type="entry name" value="Peptidase_M1_dom"/>
</dbReference>
<evidence type="ECO:0000259" key="2">
    <source>
        <dbReference type="Pfam" id="PF01433"/>
    </source>
</evidence>
<feature type="domain" description="Peptidase M1 membrane alanine aminopeptidase" evidence="2">
    <location>
        <begin position="273"/>
        <end position="402"/>
    </location>
</feature>
<evidence type="ECO:0000313" key="3">
    <source>
        <dbReference type="EMBL" id="UOE32532.1"/>
    </source>
</evidence>
<feature type="chain" id="PRO_5045425150" description="Peptidase M1 membrane alanine aminopeptidase domain-containing protein" evidence="1">
    <location>
        <begin position="22"/>
        <end position="417"/>
    </location>
</feature>
<protein>
    <recommendedName>
        <fullName evidence="2">Peptidase M1 membrane alanine aminopeptidase domain-containing protein</fullName>
    </recommendedName>
</protein>
<name>A0ABY4B064_9BACT</name>
<keyword evidence="1" id="KW-0732">Signal</keyword>
<dbReference type="InterPro" id="IPR027268">
    <property type="entry name" value="Peptidase_M4/M1_CTD_sf"/>
</dbReference>
<dbReference type="SUPFAM" id="SSF55486">
    <property type="entry name" value="Metalloproteases ('zincins'), catalytic domain"/>
    <property type="match status" value="1"/>
</dbReference>
<gene>
    <name evidence="3" type="ORF">MTP16_15505</name>
</gene>
<dbReference type="Pfam" id="PF01433">
    <property type="entry name" value="Peptidase_M1"/>
    <property type="match status" value="1"/>
</dbReference>
<feature type="signal peptide" evidence="1">
    <location>
        <begin position="1"/>
        <end position="21"/>
    </location>
</feature>
<dbReference type="Proteomes" id="UP000831390">
    <property type="component" value="Chromosome"/>
</dbReference>
<evidence type="ECO:0000313" key="4">
    <source>
        <dbReference type="Proteomes" id="UP000831390"/>
    </source>
</evidence>
<proteinExistence type="predicted"/>
<dbReference type="EMBL" id="CP094534">
    <property type="protein sequence ID" value="UOE32532.1"/>
    <property type="molecule type" value="Genomic_DNA"/>
</dbReference>
<dbReference type="Gene3D" id="1.10.390.10">
    <property type="entry name" value="Neutral Protease Domain 2"/>
    <property type="match status" value="1"/>
</dbReference>
<organism evidence="3 4">
    <name type="scientific">Hymenobacter monticola</name>
    <dbReference type="NCBI Taxonomy" id="1705399"/>
    <lineage>
        <taxon>Bacteria</taxon>
        <taxon>Pseudomonadati</taxon>
        <taxon>Bacteroidota</taxon>
        <taxon>Cytophagia</taxon>
        <taxon>Cytophagales</taxon>
        <taxon>Hymenobacteraceae</taxon>
        <taxon>Hymenobacter</taxon>
    </lineage>
</organism>
<sequence>MPRLPLVFLLGLLGLAPMAWAQPRAQILLKVEPGSKHFWCRYTLRLPAGAAPAPVLLNLNRSFRVLSVRSPRARQVVTKPYWYAGFQDTLQGITLHYPPGNQQPHRITVTYEGTLTARYATEHVLEFSRNTVWVPFLPYKEDELTKYELEVQAPAGYDVVSTRPPAAHRSGRFTFRGATSAIEPTALISRDFQRLASSAPGPPVAVVKAGPLLPADTVLLTKATDIVAFYNQSIGRRDAIPRFTVLLPGTNRNAAGLLDNAVDITYSDFDVRKRDELLILAHEISHKWWAYGSVSSYEEWLNEAFATYSSLLYLQASGDTTGFRLELDTRLKAAVGAPGIIGFDRSKFDYPTTRRVVYAKGTAVLHALHTRVGNDKFTSILAATAAQKTATTEAFLTTVGQEAGPETQRWLRDLLTR</sequence>
<dbReference type="RefSeq" id="WP_243511309.1">
    <property type="nucleotide sequence ID" value="NZ_CP094534.1"/>
</dbReference>
<keyword evidence="4" id="KW-1185">Reference proteome</keyword>